<dbReference type="PANTHER" id="PTHR42943">
    <property type="entry name" value="GLUTATHIONE S-TRANSFERASE KAPPA"/>
    <property type="match status" value="1"/>
</dbReference>
<evidence type="ECO:0000256" key="1">
    <source>
        <dbReference type="PIRNR" id="PIRNR006386"/>
    </source>
</evidence>
<dbReference type="Gene3D" id="3.40.30.10">
    <property type="entry name" value="Glutaredoxin"/>
    <property type="match status" value="1"/>
</dbReference>
<dbReference type="RefSeq" id="WP_307346924.1">
    <property type="nucleotide sequence ID" value="NZ_JAUSVS010000001.1"/>
</dbReference>
<dbReference type="Pfam" id="PF01323">
    <property type="entry name" value="DSBA"/>
    <property type="match status" value="1"/>
</dbReference>
<accession>A0ABU0IMQ2</accession>
<dbReference type="InterPro" id="IPR014440">
    <property type="entry name" value="HCCAis_GSTk"/>
</dbReference>
<gene>
    <name evidence="3" type="ORF">QO010_001050</name>
</gene>
<protein>
    <recommendedName>
        <fullName evidence="1">2-hydroxychromene-2-carboxylate isomerase</fullName>
        <ecNumber evidence="1">5.99.1.4</ecNumber>
    </recommendedName>
</protein>
<dbReference type="GO" id="GO:0016853">
    <property type="term" value="F:isomerase activity"/>
    <property type="evidence" value="ECO:0007669"/>
    <property type="project" value="UniProtKB-KW"/>
</dbReference>
<proteinExistence type="inferred from homology"/>
<dbReference type="SUPFAM" id="SSF52833">
    <property type="entry name" value="Thioredoxin-like"/>
    <property type="match status" value="1"/>
</dbReference>
<dbReference type="PANTHER" id="PTHR42943:SF2">
    <property type="entry name" value="GLUTATHIONE S-TRANSFERASE KAPPA 1"/>
    <property type="match status" value="1"/>
</dbReference>
<comment type="catalytic activity">
    <reaction evidence="1">
        <text>2-hydroxychromene-2-carboxylate = (3E)-4-(2-hydroxyphenyl)-2-oxobut-3-enoate</text>
        <dbReference type="Rhea" id="RHEA:27401"/>
        <dbReference type="ChEBI" id="CHEBI:59350"/>
        <dbReference type="ChEBI" id="CHEBI:59353"/>
        <dbReference type="EC" id="5.99.1.4"/>
    </reaction>
</comment>
<dbReference type="EMBL" id="JAUSVS010000001">
    <property type="protein sequence ID" value="MDQ0463302.1"/>
    <property type="molecule type" value="Genomic_DNA"/>
</dbReference>
<comment type="caution">
    <text evidence="3">The sequence shown here is derived from an EMBL/GenBank/DDBJ whole genome shotgun (WGS) entry which is preliminary data.</text>
</comment>
<name>A0ABU0IMQ2_9CAUL</name>
<evidence type="ECO:0000313" key="3">
    <source>
        <dbReference type="EMBL" id="MDQ0463302.1"/>
    </source>
</evidence>
<dbReference type="InterPro" id="IPR001853">
    <property type="entry name" value="DSBA-like_thioredoxin_dom"/>
</dbReference>
<comment type="similarity">
    <text evidence="1">Belongs to the GST superfamily. NadH family.</text>
</comment>
<organism evidence="3 4">
    <name type="scientific">Caulobacter ginsengisoli</name>
    <dbReference type="NCBI Taxonomy" id="400775"/>
    <lineage>
        <taxon>Bacteria</taxon>
        <taxon>Pseudomonadati</taxon>
        <taxon>Pseudomonadota</taxon>
        <taxon>Alphaproteobacteria</taxon>
        <taxon>Caulobacterales</taxon>
        <taxon>Caulobacteraceae</taxon>
        <taxon>Caulobacter</taxon>
    </lineage>
</organism>
<keyword evidence="4" id="KW-1185">Reference proteome</keyword>
<dbReference type="EC" id="5.99.1.4" evidence="1"/>
<evidence type="ECO:0000313" key="4">
    <source>
        <dbReference type="Proteomes" id="UP001228905"/>
    </source>
</evidence>
<keyword evidence="1 3" id="KW-0413">Isomerase</keyword>
<dbReference type="Proteomes" id="UP001228905">
    <property type="component" value="Unassembled WGS sequence"/>
</dbReference>
<reference evidence="3 4" key="1">
    <citation type="submission" date="2023-07" db="EMBL/GenBank/DDBJ databases">
        <title>Genomic Encyclopedia of Type Strains, Phase IV (KMG-IV): sequencing the most valuable type-strain genomes for metagenomic binning, comparative biology and taxonomic classification.</title>
        <authorList>
            <person name="Goeker M."/>
        </authorList>
    </citation>
    <scope>NUCLEOTIDE SEQUENCE [LARGE SCALE GENOMIC DNA]</scope>
    <source>
        <strain evidence="3 4">DSM 18695</strain>
    </source>
</reference>
<dbReference type="InterPro" id="IPR051924">
    <property type="entry name" value="GST_Kappa/NadH"/>
</dbReference>
<feature type="domain" description="DSBA-like thioredoxin" evidence="2">
    <location>
        <begin position="4"/>
        <end position="193"/>
    </location>
</feature>
<dbReference type="InterPro" id="IPR036249">
    <property type="entry name" value="Thioredoxin-like_sf"/>
</dbReference>
<evidence type="ECO:0000259" key="2">
    <source>
        <dbReference type="Pfam" id="PF01323"/>
    </source>
</evidence>
<dbReference type="InterPro" id="IPR044087">
    <property type="entry name" value="NahD-like"/>
</dbReference>
<sequence>MTKTLEFLFDFGSPTTYLAHKQIPGLIERTGVKVDYVPVLLGAIFKATGNASPAMVPAKGRYMNEDMGRFAKRHGVKLNMNPYFPINTTQIMRGATALKGGPNFMAYVDLVFDAMWSRRKNMGDPTVLAEVLSAGAFDPAVLIAAAEDQAVKDALRANTEAAVARGVFGAPTFFLGEAMYFGQDRLDWIEEALTSGS</sequence>
<dbReference type="PIRSF" id="PIRSF006386">
    <property type="entry name" value="HCCAis_GSTk"/>
    <property type="match status" value="1"/>
</dbReference>
<dbReference type="CDD" id="cd03022">
    <property type="entry name" value="DsbA_HCCA_Iso"/>
    <property type="match status" value="1"/>
</dbReference>